<dbReference type="Proteomes" id="UP000070589">
    <property type="component" value="Unassembled WGS sequence"/>
</dbReference>
<sequence length="129" mass="14602">MSKDPLADALTTIKNHEMVRKREVTIKPASNLIGNVLEVMREENYVDSFEYVDDGKGGKYEVELLGNINDCGVIKPRFSVKQDEYEKWEKRYLPAVEFGILTVSTSEGVMSHKKAKEKGIGGRLLAFVY</sequence>
<evidence type="ECO:0000256" key="2">
    <source>
        <dbReference type="ARBA" id="ARBA00006471"/>
    </source>
</evidence>
<dbReference type="AlphaFoldDB" id="A0A133U7F7"/>
<dbReference type="Gene3D" id="3.30.1370.30">
    <property type="match status" value="1"/>
</dbReference>
<dbReference type="Pfam" id="PF00410">
    <property type="entry name" value="Ribosomal_S8"/>
    <property type="match status" value="1"/>
</dbReference>
<dbReference type="PATRIC" id="fig|1698261.3.peg.220"/>
<evidence type="ECO:0000256" key="3">
    <source>
        <dbReference type="ARBA" id="ARBA00011458"/>
    </source>
</evidence>
<dbReference type="GO" id="GO:0003735">
    <property type="term" value="F:structural constituent of ribosome"/>
    <property type="evidence" value="ECO:0007669"/>
    <property type="project" value="InterPro"/>
</dbReference>
<dbReference type="PANTHER" id="PTHR11758">
    <property type="entry name" value="40S RIBOSOMAL PROTEIN S15A"/>
    <property type="match status" value="1"/>
</dbReference>
<evidence type="ECO:0000256" key="6">
    <source>
        <dbReference type="ARBA" id="ARBA00022980"/>
    </source>
</evidence>
<keyword evidence="7 8" id="KW-0687">Ribonucleoprotein</keyword>
<dbReference type="GO" id="GO:0005840">
    <property type="term" value="C:ribosome"/>
    <property type="evidence" value="ECO:0007669"/>
    <property type="project" value="UniProtKB-KW"/>
</dbReference>
<evidence type="ECO:0000313" key="9">
    <source>
        <dbReference type="EMBL" id="KXA90119.1"/>
    </source>
</evidence>
<proteinExistence type="inferred from homology"/>
<evidence type="ECO:0000256" key="5">
    <source>
        <dbReference type="ARBA" id="ARBA00022884"/>
    </source>
</evidence>
<evidence type="ECO:0000256" key="7">
    <source>
        <dbReference type="ARBA" id="ARBA00023274"/>
    </source>
</evidence>
<comment type="similarity">
    <text evidence="2 8">Belongs to the universal ribosomal protein uS8 family.</text>
</comment>
<dbReference type="SUPFAM" id="SSF56047">
    <property type="entry name" value="Ribosomal protein S8"/>
    <property type="match status" value="1"/>
</dbReference>
<protein>
    <recommendedName>
        <fullName evidence="8">Small ribosomal subunit protein uS8</fullName>
    </recommendedName>
</protein>
<dbReference type="InterPro" id="IPR000630">
    <property type="entry name" value="Ribosomal_uS8"/>
</dbReference>
<evidence type="ECO:0000256" key="4">
    <source>
        <dbReference type="ARBA" id="ARBA00022730"/>
    </source>
</evidence>
<reference evidence="9 10" key="1">
    <citation type="journal article" date="2016" name="Sci. Rep.">
        <title>Metabolic traits of an uncultured archaeal lineage -MSBL1- from brine pools of the Red Sea.</title>
        <authorList>
            <person name="Mwirichia R."/>
            <person name="Alam I."/>
            <person name="Rashid M."/>
            <person name="Vinu M."/>
            <person name="Ba-Alawi W."/>
            <person name="Anthony Kamau A."/>
            <person name="Kamanda Ngugi D."/>
            <person name="Goker M."/>
            <person name="Klenk H.P."/>
            <person name="Bajic V."/>
            <person name="Stingl U."/>
        </authorList>
    </citation>
    <scope>NUCLEOTIDE SEQUENCE [LARGE SCALE GENOMIC DNA]</scope>
    <source>
        <strain evidence="9">SCGC-AAA259D14</strain>
    </source>
</reference>
<dbReference type="FunFam" id="3.30.1490.10:FF:000002">
    <property type="entry name" value="40S ribosomal protein S15a"/>
    <property type="match status" value="1"/>
</dbReference>
<dbReference type="InterPro" id="IPR035987">
    <property type="entry name" value="Ribosomal_uS8_sf"/>
</dbReference>
<evidence type="ECO:0000256" key="1">
    <source>
        <dbReference type="ARBA" id="ARBA00002569"/>
    </source>
</evidence>
<dbReference type="NCBIfam" id="NF003115">
    <property type="entry name" value="PRK04034.1"/>
    <property type="match status" value="1"/>
</dbReference>
<comment type="subunit">
    <text evidence="3 8">Part of the 30S ribosomal subunit.</text>
</comment>
<organism evidence="9 10">
    <name type="scientific">candidate division MSBL1 archaeon SCGC-AAA259D14</name>
    <dbReference type="NCBI Taxonomy" id="1698261"/>
    <lineage>
        <taxon>Archaea</taxon>
        <taxon>Methanobacteriati</taxon>
        <taxon>Methanobacteriota</taxon>
        <taxon>candidate division MSBL1</taxon>
    </lineage>
</organism>
<dbReference type="GO" id="GO:1990904">
    <property type="term" value="C:ribonucleoprotein complex"/>
    <property type="evidence" value="ECO:0007669"/>
    <property type="project" value="UniProtKB-KW"/>
</dbReference>
<comment type="function">
    <text evidence="1 8">One of the primary rRNA binding proteins, it binds directly to 16S rRNA central domain where it helps coordinate assembly of the platform of the 30S subunit.</text>
</comment>
<keyword evidence="4 8" id="KW-0699">rRNA-binding</keyword>
<dbReference type="HAMAP" id="MF_01302_A">
    <property type="entry name" value="Ribosomal_uS8_A"/>
    <property type="match status" value="1"/>
</dbReference>
<gene>
    <name evidence="8" type="primary">rps8</name>
    <name evidence="9" type="ORF">AKJ62_01705</name>
</gene>
<evidence type="ECO:0000313" key="10">
    <source>
        <dbReference type="Proteomes" id="UP000070589"/>
    </source>
</evidence>
<keyword evidence="10" id="KW-1185">Reference proteome</keyword>
<dbReference type="Gene3D" id="3.30.1490.10">
    <property type="match status" value="1"/>
</dbReference>
<dbReference type="GO" id="GO:0006412">
    <property type="term" value="P:translation"/>
    <property type="evidence" value="ECO:0007669"/>
    <property type="project" value="UniProtKB-UniRule"/>
</dbReference>
<keyword evidence="6 8" id="KW-0689">Ribosomal protein</keyword>
<evidence type="ECO:0000256" key="8">
    <source>
        <dbReference type="HAMAP-Rule" id="MF_01302"/>
    </source>
</evidence>
<keyword evidence="5 8" id="KW-0694">RNA-binding</keyword>
<dbReference type="EMBL" id="LHXL01000013">
    <property type="protein sequence ID" value="KXA90119.1"/>
    <property type="molecule type" value="Genomic_DNA"/>
</dbReference>
<dbReference type="GO" id="GO:0019843">
    <property type="term" value="F:rRNA binding"/>
    <property type="evidence" value="ECO:0007669"/>
    <property type="project" value="UniProtKB-UniRule"/>
</dbReference>
<name>A0A133U7F7_9EURY</name>
<accession>A0A133U7F7</accession>
<comment type="caution">
    <text evidence="9">The sequence shown here is derived from an EMBL/GenBank/DDBJ whole genome shotgun (WGS) entry which is preliminary data.</text>
</comment>